<dbReference type="Gene3D" id="3.40.50.1240">
    <property type="entry name" value="Phosphoglycerate mutase-like"/>
    <property type="match status" value="1"/>
</dbReference>
<keyword evidence="2" id="KW-1185">Reference proteome</keyword>
<evidence type="ECO:0008006" key="3">
    <source>
        <dbReference type="Google" id="ProtNLM"/>
    </source>
</evidence>
<protein>
    <recommendedName>
        <fullName evidence="3">Phosphoglycerate mutase</fullName>
    </recommendedName>
</protein>
<dbReference type="AlphaFoldDB" id="A0ABD3HBK0"/>
<sequence>MVLPRQTLLKTSLLVSAPRLWHSHDLSNGLSPGYGLAPAGTAQAIAAGELFLKLNICYRTRQTAEAVAGVLVLNGLHPTIEFLEDLRERCFGANLEPKSHNHYLEIWKFDARDPLVGPEGGESVVDVAMRVIRALLRIEEEVQGHAVVIVSHGDTLQILQTVINHALGRVFTVNDSLLTRLEEAISPSILQRHRNFAMLTGELKRLQ</sequence>
<dbReference type="InterPro" id="IPR013078">
    <property type="entry name" value="His_Pase_superF_clade-1"/>
</dbReference>
<dbReference type="SUPFAM" id="SSF53254">
    <property type="entry name" value="Phosphoglycerate mutase-like"/>
    <property type="match status" value="1"/>
</dbReference>
<dbReference type="PANTHER" id="PTHR47821">
    <property type="entry name" value="PHOSPHOGLYCERATE MUTASE FAMILY PROTEIN"/>
    <property type="match status" value="1"/>
</dbReference>
<accession>A0ABD3HBK0</accession>
<reference evidence="1 2" key="1">
    <citation type="submission" date="2024-09" db="EMBL/GenBank/DDBJ databases">
        <title>Chromosome-scale assembly of Riccia sorocarpa.</title>
        <authorList>
            <person name="Paukszto L."/>
        </authorList>
    </citation>
    <scope>NUCLEOTIDE SEQUENCE [LARGE SCALE GENOMIC DNA]</scope>
    <source>
        <strain evidence="1">LP-2024</strain>
        <tissue evidence="1">Aerial parts of the thallus</tissue>
    </source>
</reference>
<dbReference type="Pfam" id="PF00300">
    <property type="entry name" value="His_Phos_1"/>
    <property type="match status" value="1"/>
</dbReference>
<evidence type="ECO:0000313" key="2">
    <source>
        <dbReference type="Proteomes" id="UP001633002"/>
    </source>
</evidence>
<dbReference type="PANTHER" id="PTHR47821:SF2">
    <property type="entry name" value="PHOSPHOGLYCERATE MUTASE FAMILY PROTEIN"/>
    <property type="match status" value="1"/>
</dbReference>
<name>A0ABD3HBK0_9MARC</name>
<proteinExistence type="predicted"/>
<dbReference type="EMBL" id="JBJQOH010000004">
    <property type="protein sequence ID" value="KAL3688783.1"/>
    <property type="molecule type" value="Genomic_DNA"/>
</dbReference>
<dbReference type="InterPro" id="IPR029033">
    <property type="entry name" value="His_PPase_superfam"/>
</dbReference>
<evidence type="ECO:0000313" key="1">
    <source>
        <dbReference type="EMBL" id="KAL3688783.1"/>
    </source>
</evidence>
<dbReference type="Proteomes" id="UP001633002">
    <property type="component" value="Unassembled WGS sequence"/>
</dbReference>
<gene>
    <name evidence="1" type="ORF">R1sor_015092</name>
</gene>
<comment type="caution">
    <text evidence="1">The sequence shown here is derived from an EMBL/GenBank/DDBJ whole genome shotgun (WGS) entry which is preliminary data.</text>
</comment>
<organism evidence="1 2">
    <name type="scientific">Riccia sorocarpa</name>
    <dbReference type="NCBI Taxonomy" id="122646"/>
    <lineage>
        <taxon>Eukaryota</taxon>
        <taxon>Viridiplantae</taxon>
        <taxon>Streptophyta</taxon>
        <taxon>Embryophyta</taxon>
        <taxon>Marchantiophyta</taxon>
        <taxon>Marchantiopsida</taxon>
        <taxon>Marchantiidae</taxon>
        <taxon>Marchantiales</taxon>
        <taxon>Ricciaceae</taxon>
        <taxon>Riccia</taxon>
    </lineage>
</organism>